<evidence type="ECO:0000256" key="4">
    <source>
        <dbReference type="ARBA" id="ARBA00023157"/>
    </source>
</evidence>
<dbReference type="PROSITE" id="PS00135">
    <property type="entry name" value="TRYPSIN_SER"/>
    <property type="match status" value="1"/>
</dbReference>
<evidence type="ECO:0000313" key="9">
    <source>
        <dbReference type="EMBL" id="CAH0105195.1"/>
    </source>
</evidence>
<feature type="compositionally biased region" description="Low complexity" evidence="6">
    <location>
        <begin position="277"/>
        <end position="288"/>
    </location>
</feature>
<feature type="region of interest" description="Disordered" evidence="6">
    <location>
        <begin position="233"/>
        <end position="288"/>
    </location>
</feature>
<evidence type="ECO:0000256" key="7">
    <source>
        <dbReference type="SAM" id="SignalP"/>
    </source>
</evidence>
<feature type="chain" id="PRO_5035191314" description="Peptidase S1 domain-containing protein" evidence="7">
    <location>
        <begin position="22"/>
        <end position="602"/>
    </location>
</feature>
<dbReference type="FunFam" id="2.40.10.10:FF:000006">
    <property type="entry name" value="Serine proteinase stubble"/>
    <property type="match status" value="1"/>
</dbReference>
<organism evidence="9 10">
    <name type="scientific">Daphnia galeata</name>
    <dbReference type="NCBI Taxonomy" id="27404"/>
    <lineage>
        <taxon>Eukaryota</taxon>
        <taxon>Metazoa</taxon>
        <taxon>Ecdysozoa</taxon>
        <taxon>Arthropoda</taxon>
        <taxon>Crustacea</taxon>
        <taxon>Branchiopoda</taxon>
        <taxon>Diplostraca</taxon>
        <taxon>Cladocera</taxon>
        <taxon>Anomopoda</taxon>
        <taxon>Daphniidae</taxon>
        <taxon>Daphnia</taxon>
    </lineage>
</organism>
<evidence type="ECO:0000256" key="6">
    <source>
        <dbReference type="SAM" id="MobiDB-lite"/>
    </source>
</evidence>
<dbReference type="Gene3D" id="2.40.10.10">
    <property type="entry name" value="Trypsin-like serine proteases"/>
    <property type="match status" value="1"/>
</dbReference>
<dbReference type="InterPro" id="IPR001254">
    <property type="entry name" value="Trypsin_dom"/>
</dbReference>
<keyword evidence="1 5" id="KW-0645">Protease</keyword>
<dbReference type="OrthoDB" id="546450at2759"/>
<dbReference type="PROSITE" id="PS00134">
    <property type="entry name" value="TRYPSIN_HIS"/>
    <property type="match status" value="1"/>
</dbReference>
<dbReference type="SMART" id="SM00020">
    <property type="entry name" value="Tryp_SPc"/>
    <property type="match status" value="1"/>
</dbReference>
<dbReference type="InterPro" id="IPR018114">
    <property type="entry name" value="TRYPSIN_HIS"/>
</dbReference>
<evidence type="ECO:0000256" key="1">
    <source>
        <dbReference type="ARBA" id="ARBA00022670"/>
    </source>
</evidence>
<gene>
    <name evidence="9" type="ORF">DGAL_LOCUS8209</name>
</gene>
<keyword evidence="7" id="KW-0732">Signal</keyword>
<keyword evidence="4" id="KW-1015">Disulfide bond</keyword>
<feature type="domain" description="Peptidase S1" evidence="8">
    <location>
        <begin position="363"/>
        <end position="602"/>
    </location>
</feature>
<keyword evidence="10" id="KW-1185">Reference proteome</keyword>
<sequence>MSSSTFVIFAVLFIYVTFVSSRIHQTADSIVIEVEPKVGDRKGRYMDSAEKFLPVLYPVSHQTLLKNVFKYQSFGVPANTFLMTSERSDECWMPDGKYGLCGPVRSCFPHDKLQEPLYPESRMFPSRNLCRYVNNHGKEATGVCCPRASFALNGMIPWPYLPFLPQISMYNVPQASSSATWPWWVPDKSPATESPPSKTSPLWVPDTISTTASPSSTSSPWWVPDNSTTTSPWWVPETSSTTASPPSSSALVTVSSTTTTTTTRPSTTSPWWIPEVSSTTASPPSTTSPWWVAETLSTTKAPLSSTTSPWWVPEASSTLKMDIASSTTTSTTRAPTTSSSNGFGFKCGTGPYKVFHTDDTQRIVGGVTSVKNAWPFAVSLVARDRHFCGGSLLDDQHILTAAHCVASLSSNEIAGVEVLLGLHTLKPMDGQVVRRKLRRVVRHKGYHAANFFNDIAILKLDSPVKFSNTISPVCLPSSGTKDLYVNKEAVVVGWGALQEDGKLLPISLQQVTVKVQTNAECQRSYQIDAPGGINDNMLCAASPQKDSCMGDSGGPLVMQPTPGSPWIQVGIVSWGIGCAREEFPGVYVRTTSFIDWIKKVLN</sequence>
<keyword evidence="3 5" id="KW-0720">Serine protease</keyword>
<dbReference type="Pfam" id="PF00089">
    <property type="entry name" value="Trypsin"/>
    <property type="match status" value="1"/>
</dbReference>
<reference evidence="9" key="1">
    <citation type="submission" date="2021-11" db="EMBL/GenBank/DDBJ databases">
        <authorList>
            <person name="Schell T."/>
        </authorList>
    </citation>
    <scope>NUCLEOTIDE SEQUENCE</scope>
    <source>
        <strain evidence="9">M5</strain>
    </source>
</reference>
<evidence type="ECO:0000256" key="2">
    <source>
        <dbReference type="ARBA" id="ARBA00022801"/>
    </source>
</evidence>
<comment type="caution">
    <text evidence="9">The sequence shown here is derived from an EMBL/GenBank/DDBJ whole genome shotgun (WGS) entry which is preliminary data.</text>
</comment>
<dbReference type="GO" id="GO:0004252">
    <property type="term" value="F:serine-type endopeptidase activity"/>
    <property type="evidence" value="ECO:0007669"/>
    <property type="project" value="InterPro"/>
</dbReference>
<dbReference type="PROSITE" id="PS50240">
    <property type="entry name" value="TRYPSIN_DOM"/>
    <property type="match status" value="1"/>
</dbReference>
<dbReference type="InterPro" id="IPR043504">
    <property type="entry name" value="Peptidase_S1_PA_chymotrypsin"/>
</dbReference>
<evidence type="ECO:0000256" key="3">
    <source>
        <dbReference type="ARBA" id="ARBA00022825"/>
    </source>
</evidence>
<dbReference type="InterPro" id="IPR033116">
    <property type="entry name" value="TRYPSIN_SER"/>
</dbReference>
<proteinExistence type="predicted"/>
<dbReference type="CDD" id="cd00190">
    <property type="entry name" value="Tryp_SPc"/>
    <property type="match status" value="1"/>
</dbReference>
<dbReference type="PRINTS" id="PR00722">
    <property type="entry name" value="CHYMOTRYPSIN"/>
</dbReference>
<name>A0A8J2WI62_9CRUS</name>
<feature type="compositionally biased region" description="Low complexity" evidence="6">
    <location>
        <begin position="238"/>
        <end position="270"/>
    </location>
</feature>
<dbReference type="GO" id="GO:0006508">
    <property type="term" value="P:proteolysis"/>
    <property type="evidence" value="ECO:0007669"/>
    <property type="project" value="UniProtKB-KW"/>
</dbReference>
<dbReference type="PANTHER" id="PTHR24252:SF7">
    <property type="entry name" value="HYALIN"/>
    <property type="match status" value="1"/>
</dbReference>
<evidence type="ECO:0000259" key="8">
    <source>
        <dbReference type="PROSITE" id="PS50240"/>
    </source>
</evidence>
<dbReference type="InterPro" id="IPR001314">
    <property type="entry name" value="Peptidase_S1A"/>
</dbReference>
<evidence type="ECO:0000313" key="10">
    <source>
        <dbReference type="Proteomes" id="UP000789390"/>
    </source>
</evidence>
<dbReference type="InterPro" id="IPR009003">
    <property type="entry name" value="Peptidase_S1_PA"/>
</dbReference>
<protein>
    <recommendedName>
        <fullName evidence="8">Peptidase S1 domain-containing protein</fullName>
    </recommendedName>
</protein>
<evidence type="ECO:0000256" key="5">
    <source>
        <dbReference type="RuleBase" id="RU363034"/>
    </source>
</evidence>
<dbReference type="SUPFAM" id="SSF50494">
    <property type="entry name" value="Trypsin-like serine proteases"/>
    <property type="match status" value="1"/>
</dbReference>
<dbReference type="AlphaFoldDB" id="A0A8J2WI62"/>
<accession>A0A8J2WI62</accession>
<keyword evidence="2 5" id="KW-0378">Hydrolase</keyword>
<dbReference type="Proteomes" id="UP000789390">
    <property type="component" value="Unassembled WGS sequence"/>
</dbReference>
<dbReference type="PANTHER" id="PTHR24252">
    <property type="entry name" value="ACROSIN-RELATED"/>
    <property type="match status" value="1"/>
</dbReference>
<feature type="signal peptide" evidence="7">
    <location>
        <begin position="1"/>
        <end position="21"/>
    </location>
</feature>
<dbReference type="EMBL" id="CAKKLH010000176">
    <property type="protein sequence ID" value="CAH0105195.1"/>
    <property type="molecule type" value="Genomic_DNA"/>
</dbReference>